<keyword evidence="3" id="KW-1185">Reference proteome</keyword>
<dbReference type="CDD" id="cd02440">
    <property type="entry name" value="AdoMet_MTases"/>
    <property type="match status" value="1"/>
</dbReference>
<name>A0ABW1J6Y9_9PSEU</name>
<organism evidence="2 3">
    <name type="scientific">Pseudonocardia hispaniensis</name>
    <dbReference type="NCBI Taxonomy" id="904933"/>
    <lineage>
        <taxon>Bacteria</taxon>
        <taxon>Bacillati</taxon>
        <taxon>Actinomycetota</taxon>
        <taxon>Actinomycetes</taxon>
        <taxon>Pseudonocardiales</taxon>
        <taxon>Pseudonocardiaceae</taxon>
        <taxon>Pseudonocardia</taxon>
    </lineage>
</organism>
<sequence length="254" mass="27148">MTDSDGDQQGLLPVTGERTVPGVSQENYWFRRHEAVYRALAARCAGAVVLEAGCGEGYGADLLATGARRVLALDYDSLVTAHAARRYPRVAVARANLVALPTATGAVDVVISLQVIEHLWEQARFLAECARVLRPGGALLLSTPNRITFSPGRDTPLNPFHTREFAPAELADLIAAAGFADVELHGLHHGPRLRELDARHGGSLVDAQVAVAVGGCEWPADLRADVAAVRTEDFELRPDGLADSLDLVAIAVHR</sequence>
<feature type="domain" description="Methyltransferase type 11" evidence="1">
    <location>
        <begin position="50"/>
        <end position="140"/>
    </location>
</feature>
<dbReference type="Proteomes" id="UP001596302">
    <property type="component" value="Unassembled WGS sequence"/>
</dbReference>
<dbReference type="EC" id="2.1.1.222" evidence="2"/>
<accession>A0ABW1J6Y9</accession>
<dbReference type="SUPFAM" id="SSF53335">
    <property type="entry name" value="S-adenosyl-L-methionine-dependent methyltransferases"/>
    <property type="match status" value="1"/>
</dbReference>
<proteinExistence type="predicted"/>
<dbReference type="PANTHER" id="PTHR42912">
    <property type="entry name" value="METHYLTRANSFERASE"/>
    <property type="match status" value="1"/>
</dbReference>
<evidence type="ECO:0000313" key="3">
    <source>
        <dbReference type="Proteomes" id="UP001596302"/>
    </source>
</evidence>
<dbReference type="InterPro" id="IPR029063">
    <property type="entry name" value="SAM-dependent_MTases_sf"/>
</dbReference>
<dbReference type="GO" id="GO:0032259">
    <property type="term" value="P:methylation"/>
    <property type="evidence" value="ECO:0007669"/>
    <property type="project" value="UniProtKB-KW"/>
</dbReference>
<gene>
    <name evidence="2" type="ORF">ACFQE5_20735</name>
</gene>
<dbReference type="Gene3D" id="3.40.50.150">
    <property type="entry name" value="Vaccinia Virus protein VP39"/>
    <property type="match status" value="1"/>
</dbReference>
<keyword evidence="2" id="KW-0808">Transferase</keyword>
<reference evidence="3" key="1">
    <citation type="journal article" date="2019" name="Int. J. Syst. Evol. Microbiol.">
        <title>The Global Catalogue of Microorganisms (GCM) 10K type strain sequencing project: providing services to taxonomists for standard genome sequencing and annotation.</title>
        <authorList>
            <consortium name="The Broad Institute Genomics Platform"/>
            <consortium name="The Broad Institute Genome Sequencing Center for Infectious Disease"/>
            <person name="Wu L."/>
            <person name="Ma J."/>
        </authorList>
    </citation>
    <scope>NUCLEOTIDE SEQUENCE [LARGE SCALE GENOMIC DNA]</scope>
    <source>
        <strain evidence="3">CCM 8391</strain>
    </source>
</reference>
<dbReference type="EC" id="2.1.1.64" evidence="2"/>
<keyword evidence="2" id="KW-0489">Methyltransferase</keyword>
<protein>
    <submittedName>
        <fullName evidence="2">Class I SAM-dependent methyltransferase</fullName>
        <ecNumber evidence="2">2.1.1.222</ecNumber>
        <ecNumber evidence="2">2.1.1.64</ecNumber>
    </submittedName>
</protein>
<dbReference type="GO" id="GO:0061542">
    <property type="term" value="F:3-demethylubiquinol 3-O-methyltransferase activity"/>
    <property type="evidence" value="ECO:0007669"/>
    <property type="project" value="UniProtKB-EC"/>
</dbReference>
<dbReference type="Pfam" id="PF08241">
    <property type="entry name" value="Methyltransf_11"/>
    <property type="match status" value="1"/>
</dbReference>
<evidence type="ECO:0000259" key="1">
    <source>
        <dbReference type="Pfam" id="PF08241"/>
    </source>
</evidence>
<dbReference type="EMBL" id="JBHSQW010000044">
    <property type="protein sequence ID" value="MFC5996638.1"/>
    <property type="molecule type" value="Genomic_DNA"/>
</dbReference>
<evidence type="ECO:0000313" key="2">
    <source>
        <dbReference type="EMBL" id="MFC5996638.1"/>
    </source>
</evidence>
<dbReference type="InterPro" id="IPR013216">
    <property type="entry name" value="Methyltransf_11"/>
</dbReference>
<dbReference type="GO" id="GO:0102208">
    <property type="term" value="F:2-polyprenyl-6-hydroxyphenol methylase activity"/>
    <property type="evidence" value="ECO:0007669"/>
    <property type="project" value="UniProtKB-EC"/>
</dbReference>
<dbReference type="InterPro" id="IPR050508">
    <property type="entry name" value="Methyltransf_Superfamily"/>
</dbReference>
<comment type="caution">
    <text evidence="2">The sequence shown here is derived from an EMBL/GenBank/DDBJ whole genome shotgun (WGS) entry which is preliminary data.</text>
</comment>
<dbReference type="RefSeq" id="WP_379587411.1">
    <property type="nucleotide sequence ID" value="NZ_JBHSQW010000044.1"/>
</dbReference>